<dbReference type="AlphaFoldDB" id="B0MR71"/>
<dbReference type="SUPFAM" id="SSF49785">
    <property type="entry name" value="Galactose-binding domain-like"/>
    <property type="match status" value="1"/>
</dbReference>
<dbReference type="Gene3D" id="2.60.40.10">
    <property type="entry name" value="Immunoglobulins"/>
    <property type="match status" value="2"/>
</dbReference>
<evidence type="ECO:0000313" key="8">
    <source>
        <dbReference type="EMBL" id="EDR99727.1"/>
    </source>
</evidence>
<dbReference type="PANTHER" id="PTHR42732">
    <property type="entry name" value="BETA-GALACTOSIDASE"/>
    <property type="match status" value="1"/>
</dbReference>
<dbReference type="Proteomes" id="UP000005326">
    <property type="component" value="Unassembled WGS sequence"/>
</dbReference>
<gene>
    <name evidence="8" type="ORF">EUBSIR_02338</name>
</gene>
<evidence type="ECO:0000313" key="9">
    <source>
        <dbReference type="Proteomes" id="UP000005326"/>
    </source>
</evidence>
<dbReference type="Pfam" id="PF00703">
    <property type="entry name" value="Glyco_hydro_2"/>
    <property type="match status" value="1"/>
</dbReference>
<dbReference type="EMBL" id="ABCA03000054">
    <property type="protein sequence ID" value="EDR99727.1"/>
    <property type="molecule type" value="Genomic_DNA"/>
</dbReference>
<dbReference type="GO" id="GO:0005975">
    <property type="term" value="P:carbohydrate metabolic process"/>
    <property type="evidence" value="ECO:0007669"/>
    <property type="project" value="InterPro"/>
</dbReference>
<evidence type="ECO:0000259" key="7">
    <source>
        <dbReference type="Pfam" id="PF16355"/>
    </source>
</evidence>
<dbReference type="Pfam" id="PF16355">
    <property type="entry name" value="DUF4982"/>
    <property type="match status" value="1"/>
</dbReference>
<sequence>MFVNKRYNLLKYEGVIFLRTVRELNDFWRFTKLPTGMNISKDYAISPEYEDASWQPVVLPHTYNSEDSTGRMTAADGGDYYRGTVCYRRSLALSFEECSGKELYLEFEGANTVAEVYINGRFAGEHSGGYSAFRFDITDYIYPDKDNLIAVIVSNAPTDYIAPITDNGDFTKMGGLYRGVKLIAVEPVHIALNDSGSCGVYITPRNISKTSADIGILVKLDKAETAEAKAVIFKPQGKPVTEFFGRADKDRITLSGKINRPKLWDGVNSPALYRAEITLFCNGKPVDSIEQEFGIRSYRIDADNGFFLNGKPYPLHGVNYHQDSYESGWAMTDAQRERDYHIIRDMGCTAVRMAHYQHCDHEYSLCDRLGLCVWTEIGIINKMSADESDAHVLSDGFGDNAKQQLRELIRQNYNHPSVIVWGLSNELHQMTDEIFGLYSELYEIACKEDDTRLKTFADNQFYGRFLELPADVVGYNRYFGWYKDAGSAENFGEWLDLYHNEKEKRPVCLSEYGGGGAISQHKDNVNWESDIDPVGVRHYENYQSQLHEILWKQFSVRKYLWAEFIWCMFDFASYGRTEGDTKSLNDKGLCTRERIPKDVYFFYRSVWSSEKTVYITERRHEFRACDVPFVKVYSNADAVELCINDVSYGRISRCELSDNENTVFVWKNIKIKPGTKNKICAKAYFSDGTSRTDYAFWTGK</sequence>
<dbReference type="InterPro" id="IPR032311">
    <property type="entry name" value="DUF4982"/>
</dbReference>
<keyword evidence="3" id="KW-0326">Glycosidase</keyword>
<reference evidence="8" key="2">
    <citation type="submission" date="2014-06" db="EMBL/GenBank/DDBJ databases">
        <title>Draft genome sequence of Eubacterium siraeum (DSM 15702).</title>
        <authorList>
            <person name="Sudarsanam P."/>
            <person name="Ley R."/>
            <person name="Guruge J."/>
            <person name="Turnbaugh P.J."/>
            <person name="Mahowald M."/>
            <person name="Liep D."/>
            <person name="Gordon J."/>
        </authorList>
    </citation>
    <scope>NUCLEOTIDE SEQUENCE</scope>
    <source>
        <strain evidence="8">DSM 15702</strain>
    </source>
</reference>
<evidence type="ECO:0000259" key="6">
    <source>
        <dbReference type="Pfam" id="PF02837"/>
    </source>
</evidence>
<dbReference type="InterPro" id="IPR017853">
    <property type="entry name" value="GH"/>
</dbReference>
<dbReference type="PRINTS" id="PR00132">
    <property type="entry name" value="GLHYDRLASE2"/>
</dbReference>
<accession>B0MR71</accession>
<feature type="domain" description="Glycoside hydrolase family 2 catalytic" evidence="5">
    <location>
        <begin position="303"/>
        <end position="608"/>
    </location>
</feature>
<name>B0MR71_9FIRM</name>
<dbReference type="InterPro" id="IPR051913">
    <property type="entry name" value="GH2_Domain-Containing"/>
</dbReference>
<dbReference type="PANTHER" id="PTHR42732:SF1">
    <property type="entry name" value="BETA-MANNOSIDASE"/>
    <property type="match status" value="1"/>
</dbReference>
<reference evidence="8" key="1">
    <citation type="submission" date="2007-10" db="EMBL/GenBank/DDBJ databases">
        <authorList>
            <person name="Fulton L."/>
            <person name="Clifton S."/>
            <person name="Fulton B."/>
            <person name="Xu J."/>
            <person name="Minx P."/>
            <person name="Pepin K.H."/>
            <person name="Johnson M."/>
            <person name="Thiruvilangam P."/>
            <person name="Bhonagiri V."/>
            <person name="Nash W.E."/>
            <person name="Mardis E.R."/>
            <person name="Wilson R.K."/>
        </authorList>
    </citation>
    <scope>NUCLEOTIDE SEQUENCE [LARGE SCALE GENOMIC DNA]</scope>
    <source>
        <strain evidence="8">DSM 15702</strain>
    </source>
</reference>
<dbReference type="InterPro" id="IPR006102">
    <property type="entry name" value="Ig-like_GH2"/>
</dbReference>
<dbReference type="SUPFAM" id="SSF51445">
    <property type="entry name" value="(Trans)glycosidases"/>
    <property type="match status" value="1"/>
</dbReference>
<dbReference type="CAZy" id="GH2">
    <property type="family name" value="Glycoside Hydrolase Family 2"/>
</dbReference>
<dbReference type="Pfam" id="PF02836">
    <property type="entry name" value="Glyco_hydro_2_C"/>
    <property type="match status" value="1"/>
</dbReference>
<keyword evidence="9" id="KW-1185">Reference proteome</keyword>
<evidence type="ECO:0000256" key="1">
    <source>
        <dbReference type="ARBA" id="ARBA00007401"/>
    </source>
</evidence>
<protein>
    <submittedName>
        <fullName evidence="8">Glycosyl hydrolase family 2, sugar binding domain protein</fullName>
    </submittedName>
</protein>
<evidence type="ECO:0000259" key="5">
    <source>
        <dbReference type="Pfam" id="PF02836"/>
    </source>
</evidence>
<dbReference type="InterPro" id="IPR008979">
    <property type="entry name" value="Galactose-bd-like_sf"/>
</dbReference>
<dbReference type="Gene3D" id="3.20.20.80">
    <property type="entry name" value="Glycosidases"/>
    <property type="match status" value="1"/>
</dbReference>
<dbReference type="InterPro" id="IPR006101">
    <property type="entry name" value="Glyco_hydro_2"/>
</dbReference>
<evidence type="ECO:0000259" key="4">
    <source>
        <dbReference type="Pfam" id="PF00703"/>
    </source>
</evidence>
<organism evidence="8 9">
    <name type="scientific">[Eubacterium] siraeum DSM 15702</name>
    <dbReference type="NCBI Taxonomy" id="428128"/>
    <lineage>
        <taxon>Bacteria</taxon>
        <taxon>Bacillati</taxon>
        <taxon>Bacillota</taxon>
        <taxon>Clostridia</taxon>
        <taxon>Eubacteriales</taxon>
        <taxon>Oscillospiraceae</taxon>
        <taxon>Oscillospiraceae incertae sedis</taxon>
    </lineage>
</organism>
<proteinExistence type="inferred from homology"/>
<dbReference type="InterPro" id="IPR036156">
    <property type="entry name" value="Beta-gal/glucu_dom_sf"/>
</dbReference>
<keyword evidence="2 8" id="KW-0378">Hydrolase</keyword>
<feature type="domain" description="DUF4982" evidence="7">
    <location>
        <begin position="630"/>
        <end position="689"/>
    </location>
</feature>
<evidence type="ECO:0000256" key="3">
    <source>
        <dbReference type="ARBA" id="ARBA00023295"/>
    </source>
</evidence>
<dbReference type="InterPro" id="IPR013783">
    <property type="entry name" value="Ig-like_fold"/>
</dbReference>
<evidence type="ECO:0000256" key="2">
    <source>
        <dbReference type="ARBA" id="ARBA00022801"/>
    </source>
</evidence>
<dbReference type="Gene3D" id="2.60.120.260">
    <property type="entry name" value="Galactose-binding domain-like"/>
    <property type="match status" value="1"/>
</dbReference>
<dbReference type="GO" id="GO:0004553">
    <property type="term" value="F:hydrolase activity, hydrolyzing O-glycosyl compounds"/>
    <property type="evidence" value="ECO:0007669"/>
    <property type="project" value="InterPro"/>
</dbReference>
<dbReference type="Pfam" id="PF02837">
    <property type="entry name" value="Glyco_hydro_2_N"/>
    <property type="match status" value="1"/>
</dbReference>
<comment type="caution">
    <text evidence="8">The sequence shown here is derived from an EMBL/GenBank/DDBJ whole genome shotgun (WGS) entry which is preliminary data.</text>
</comment>
<comment type="similarity">
    <text evidence="1">Belongs to the glycosyl hydrolase 2 family.</text>
</comment>
<dbReference type="InterPro" id="IPR006103">
    <property type="entry name" value="Glyco_hydro_2_cat"/>
</dbReference>
<feature type="domain" description="Glycoside hydrolase family 2 immunoglobulin-like beta-sandwich" evidence="4">
    <location>
        <begin position="200"/>
        <end position="296"/>
    </location>
</feature>
<dbReference type="InterPro" id="IPR006104">
    <property type="entry name" value="Glyco_hydro_2_N"/>
</dbReference>
<feature type="domain" description="Glycosyl hydrolases family 2 sugar binding" evidence="6">
    <location>
        <begin position="79"/>
        <end position="183"/>
    </location>
</feature>
<dbReference type="SUPFAM" id="SSF49303">
    <property type="entry name" value="beta-Galactosidase/glucuronidase domain"/>
    <property type="match status" value="1"/>
</dbReference>